<feature type="compositionally biased region" description="Polar residues" evidence="1">
    <location>
        <begin position="1"/>
        <end position="13"/>
    </location>
</feature>
<dbReference type="InterPro" id="IPR019327">
    <property type="entry name" value="WKF"/>
</dbReference>
<evidence type="ECO:0000256" key="1">
    <source>
        <dbReference type="SAM" id="MobiDB-lite"/>
    </source>
</evidence>
<name>A0A397JSZ9_9GLOM</name>
<feature type="compositionally biased region" description="Low complexity" evidence="1">
    <location>
        <begin position="60"/>
        <end position="76"/>
    </location>
</feature>
<dbReference type="EMBL" id="PQFF01000016">
    <property type="protein sequence ID" value="RHZ89186.1"/>
    <property type="molecule type" value="Genomic_DNA"/>
</dbReference>
<sequence>MSNSQEFSISQNVKTEKTEKTSRHVPNWKKFLTLQNSIKEEKNNDHQLDKTKNKTKNKKNSNNNNNNNNNNINKVHNVNDTTLNTKEINSNLLNSKKVNSEQQKIDNGGVSNYKSKINERKSKKKSKDDKMSSEKLEKLESLIEKSEITIPKESSIATKTALHYLVEWKFHNSNWKFQKIRQIWLLKHVYDKNMFPDEFFQIFLEYITDMTGHARESTLKEAQNIINEAELNNGSEKRSESESESSIIPTTAQIENENKIKYSRAMEILRILSS</sequence>
<dbReference type="PANTHER" id="PTHR22306:SF2">
    <property type="entry name" value="CHROMOSOME 7 OPEN READING FRAME 50"/>
    <property type="match status" value="1"/>
</dbReference>
<dbReference type="PANTHER" id="PTHR22306">
    <property type="entry name" value="CHROMOSOME 7 OPEN READING FRAME 50"/>
    <property type="match status" value="1"/>
</dbReference>
<feature type="region of interest" description="Disordered" evidence="1">
    <location>
        <begin position="93"/>
        <end position="134"/>
    </location>
</feature>
<evidence type="ECO:0000313" key="3">
    <source>
        <dbReference type="EMBL" id="RHZ89186.1"/>
    </source>
</evidence>
<feature type="region of interest" description="Disordered" evidence="1">
    <location>
        <begin position="1"/>
        <end position="76"/>
    </location>
</feature>
<feature type="compositionally biased region" description="Basic and acidic residues" evidence="1">
    <location>
        <begin position="116"/>
        <end position="134"/>
    </location>
</feature>
<feature type="domain" description="WKF" evidence="2">
    <location>
        <begin position="164"/>
        <end position="225"/>
    </location>
</feature>
<gene>
    <name evidence="3" type="ORF">Glove_18g101</name>
</gene>
<dbReference type="AlphaFoldDB" id="A0A397JSZ9"/>
<dbReference type="STRING" id="1348612.A0A397JSZ9"/>
<comment type="caution">
    <text evidence="3">The sequence shown here is derived from an EMBL/GenBank/DDBJ whole genome shotgun (WGS) entry which is preliminary data.</text>
</comment>
<organism evidence="3 4">
    <name type="scientific">Diversispora epigaea</name>
    <dbReference type="NCBI Taxonomy" id="1348612"/>
    <lineage>
        <taxon>Eukaryota</taxon>
        <taxon>Fungi</taxon>
        <taxon>Fungi incertae sedis</taxon>
        <taxon>Mucoromycota</taxon>
        <taxon>Glomeromycotina</taxon>
        <taxon>Glomeromycetes</taxon>
        <taxon>Diversisporales</taxon>
        <taxon>Diversisporaceae</taxon>
        <taxon>Diversispora</taxon>
    </lineage>
</organism>
<evidence type="ECO:0000259" key="2">
    <source>
        <dbReference type="Pfam" id="PF10180"/>
    </source>
</evidence>
<evidence type="ECO:0000313" key="4">
    <source>
        <dbReference type="Proteomes" id="UP000266861"/>
    </source>
</evidence>
<dbReference type="Proteomes" id="UP000266861">
    <property type="component" value="Unassembled WGS sequence"/>
</dbReference>
<protein>
    <recommendedName>
        <fullName evidence="2">WKF domain-containing protein</fullName>
    </recommendedName>
</protein>
<dbReference type="Pfam" id="PF10180">
    <property type="entry name" value="WKF"/>
    <property type="match status" value="1"/>
</dbReference>
<keyword evidence="4" id="KW-1185">Reference proteome</keyword>
<feature type="region of interest" description="Disordered" evidence="1">
    <location>
        <begin position="230"/>
        <end position="249"/>
    </location>
</feature>
<accession>A0A397JSZ9</accession>
<reference evidence="3 4" key="1">
    <citation type="submission" date="2018-08" db="EMBL/GenBank/DDBJ databases">
        <title>Genome and evolution of the arbuscular mycorrhizal fungus Diversispora epigaea (formerly Glomus versiforme) and its bacterial endosymbionts.</title>
        <authorList>
            <person name="Sun X."/>
            <person name="Fei Z."/>
            <person name="Harrison M."/>
        </authorList>
    </citation>
    <scope>NUCLEOTIDE SEQUENCE [LARGE SCALE GENOMIC DNA]</scope>
    <source>
        <strain evidence="3 4">IT104</strain>
    </source>
</reference>
<feature type="compositionally biased region" description="Basic and acidic residues" evidence="1">
    <location>
        <begin position="38"/>
        <end position="52"/>
    </location>
</feature>
<proteinExistence type="predicted"/>
<dbReference type="OrthoDB" id="10261563at2759"/>